<dbReference type="Gene3D" id="3.30.1330.120">
    <property type="entry name" value="2-methylcitrate dehydratase PrpD"/>
    <property type="match status" value="1"/>
</dbReference>
<sequence length="462" mass="50096">MTITETLADYYVDLDYASLPENVIQEAKLCLLDSLGCMLAGAQTEEIRNLSVEMGQSTDDHLVSLIGLNQKSSLLYAAIINGSMAHAQEMDDVHKEAKSHAGAVVVPTVLTYGDYLRSTGKDILTSIIVGYDTMLRIGKGINATKHRMKGWHATGTCGTFGAAASIAKLSGLTKQQMVDALGLAGTQSSALWAFTSNGANSKMFHAGSASASGLLATLLVNGGLTGANQIIEAEDGGFYRSSSEDYSYDTVVKDLGEDLLIDNITRKPFSCCRSMHPSIDAALKLRQSIDPNDIESIKVYTYEVAKVQCGFTNTPKNTSDAKFSIPYGVAVALIDGQALMSQFTPERITDEETLCLAQKVEIIVDEEFENVYPQNWGCRLEIKTSNESYSEVIQDAKGDPANPLTQDEIEKKFIYLSKGLIGESNTLEIIQKINHLEKLDDISKLVELCLSCHTKQNNLVGG</sequence>
<dbReference type="InterPro" id="IPR042183">
    <property type="entry name" value="MmgE/PrpD_sf_1"/>
</dbReference>
<dbReference type="InterPro" id="IPR045337">
    <property type="entry name" value="MmgE_PrpD_C"/>
</dbReference>
<dbReference type="InterPro" id="IPR005656">
    <property type="entry name" value="MmgE_PrpD"/>
</dbReference>
<comment type="similarity">
    <text evidence="1">Belongs to the PrpD family.</text>
</comment>
<dbReference type="Gene3D" id="1.10.4100.10">
    <property type="entry name" value="2-methylcitrate dehydratase PrpD"/>
    <property type="match status" value="1"/>
</dbReference>
<evidence type="ECO:0000259" key="2">
    <source>
        <dbReference type="Pfam" id="PF03972"/>
    </source>
</evidence>
<dbReference type="RefSeq" id="WP_170848216.1">
    <property type="nucleotide sequence ID" value="NZ_FOJW01000007.1"/>
</dbReference>
<dbReference type="EMBL" id="FOJW01000007">
    <property type="protein sequence ID" value="SFB10311.1"/>
    <property type="molecule type" value="Genomic_DNA"/>
</dbReference>
<feature type="domain" description="MmgE/PrpD C-terminal" evidence="3">
    <location>
        <begin position="269"/>
        <end position="431"/>
    </location>
</feature>
<keyword evidence="5" id="KW-1185">Reference proteome</keyword>
<proteinExistence type="inferred from homology"/>
<dbReference type="PANTHER" id="PTHR16943:SF8">
    <property type="entry name" value="2-METHYLCITRATE DEHYDRATASE"/>
    <property type="match status" value="1"/>
</dbReference>
<evidence type="ECO:0000313" key="5">
    <source>
        <dbReference type="Proteomes" id="UP000198642"/>
    </source>
</evidence>
<dbReference type="SUPFAM" id="SSF103378">
    <property type="entry name" value="2-methylcitrate dehydratase PrpD"/>
    <property type="match status" value="1"/>
</dbReference>
<dbReference type="AlphaFoldDB" id="A0A1I0YAL4"/>
<dbReference type="Proteomes" id="UP000198642">
    <property type="component" value="Unassembled WGS sequence"/>
</dbReference>
<dbReference type="InterPro" id="IPR036148">
    <property type="entry name" value="MmgE/PrpD_sf"/>
</dbReference>
<dbReference type="STRING" id="237679.SAMN04488072_10714"/>
<feature type="domain" description="MmgE/PrpD N-terminal" evidence="2">
    <location>
        <begin position="5"/>
        <end position="246"/>
    </location>
</feature>
<organism evidence="4 5">
    <name type="scientific">Lentibacillus halodurans</name>
    <dbReference type="NCBI Taxonomy" id="237679"/>
    <lineage>
        <taxon>Bacteria</taxon>
        <taxon>Bacillati</taxon>
        <taxon>Bacillota</taxon>
        <taxon>Bacilli</taxon>
        <taxon>Bacillales</taxon>
        <taxon>Bacillaceae</taxon>
        <taxon>Lentibacillus</taxon>
    </lineage>
</organism>
<protein>
    <submittedName>
        <fullName evidence="4">2-methylcitrate dehydratase PrpD</fullName>
    </submittedName>
</protein>
<evidence type="ECO:0000259" key="3">
    <source>
        <dbReference type="Pfam" id="PF19305"/>
    </source>
</evidence>
<evidence type="ECO:0000313" key="4">
    <source>
        <dbReference type="EMBL" id="SFB10311.1"/>
    </source>
</evidence>
<dbReference type="InterPro" id="IPR042188">
    <property type="entry name" value="MmgE/PrpD_sf_2"/>
</dbReference>
<reference evidence="4 5" key="1">
    <citation type="submission" date="2016-10" db="EMBL/GenBank/DDBJ databases">
        <authorList>
            <person name="de Groot N.N."/>
        </authorList>
    </citation>
    <scope>NUCLEOTIDE SEQUENCE [LARGE SCALE GENOMIC DNA]</scope>
    <source>
        <strain evidence="4 5">CGMCC 1.3702</strain>
    </source>
</reference>
<dbReference type="Pfam" id="PF19305">
    <property type="entry name" value="MmgE_PrpD_C"/>
    <property type="match status" value="1"/>
</dbReference>
<gene>
    <name evidence="4" type="ORF">SAMN04488072_10714</name>
</gene>
<dbReference type="GO" id="GO:0016829">
    <property type="term" value="F:lyase activity"/>
    <property type="evidence" value="ECO:0007669"/>
    <property type="project" value="InterPro"/>
</dbReference>
<dbReference type="Pfam" id="PF03972">
    <property type="entry name" value="MmgE_PrpD_N"/>
    <property type="match status" value="1"/>
</dbReference>
<evidence type="ECO:0000256" key="1">
    <source>
        <dbReference type="ARBA" id="ARBA00006174"/>
    </source>
</evidence>
<dbReference type="PANTHER" id="PTHR16943">
    <property type="entry name" value="2-METHYLCITRATE DEHYDRATASE-RELATED"/>
    <property type="match status" value="1"/>
</dbReference>
<dbReference type="InterPro" id="IPR045336">
    <property type="entry name" value="MmgE_PrpD_N"/>
</dbReference>
<name>A0A1I0YAL4_9BACI</name>
<accession>A0A1I0YAL4</accession>